<dbReference type="Pfam" id="PF00850">
    <property type="entry name" value="Hist_deacetyl"/>
    <property type="match status" value="1"/>
</dbReference>
<dbReference type="PANTHER" id="PTHR10625:SF10">
    <property type="entry name" value="HISTONE DEACETYLASE HDAC1"/>
    <property type="match status" value="1"/>
</dbReference>
<evidence type="ECO:0000313" key="4">
    <source>
        <dbReference type="Proteomes" id="UP000184226"/>
    </source>
</evidence>
<protein>
    <submittedName>
        <fullName evidence="3">Acetoin utilization deacetylase AcuC</fullName>
    </submittedName>
</protein>
<keyword evidence="4" id="KW-1185">Reference proteome</keyword>
<organism evidence="3 4">
    <name type="scientific">Pollutimonas bauzanensis</name>
    <dbReference type="NCBI Taxonomy" id="658167"/>
    <lineage>
        <taxon>Bacteria</taxon>
        <taxon>Pseudomonadati</taxon>
        <taxon>Pseudomonadota</taxon>
        <taxon>Betaproteobacteria</taxon>
        <taxon>Burkholderiales</taxon>
        <taxon>Alcaligenaceae</taxon>
        <taxon>Pollutimonas</taxon>
    </lineage>
</organism>
<evidence type="ECO:0000256" key="1">
    <source>
        <dbReference type="ARBA" id="ARBA00005947"/>
    </source>
</evidence>
<reference evidence="3 4" key="1">
    <citation type="submission" date="2016-11" db="EMBL/GenBank/DDBJ databases">
        <authorList>
            <person name="Jaros S."/>
            <person name="Januszkiewicz K."/>
            <person name="Wedrychowicz H."/>
        </authorList>
    </citation>
    <scope>NUCLEOTIDE SEQUENCE [LARGE SCALE GENOMIC DNA]</scope>
    <source>
        <strain evidence="3 4">CGMCC 1.10190</strain>
    </source>
</reference>
<dbReference type="InterPro" id="IPR000286">
    <property type="entry name" value="HDACs"/>
</dbReference>
<dbReference type="AlphaFoldDB" id="A0A1M5NB52"/>
<dbReference type="Proteomes" id="UP000184226">
    <property type="component" value="Unassembled WGS sequence"/>
</dbReference>
<comment type="similarity">
    <text evidence="1">Belongs to the histone deacetylase family.</text>
</comment>
<accession>A0A1M5NB52</accession>
<dbReference type="STRING" id="658167.SAMN04488135_101463"/>
<sequence length="292" mass="32019">MGNWHPECPQRLDAINDQLLASGVMPFLEQQEAPLASQADILRVHTHEHLAYLRSHSPAAGYFAIDPDTIMNPHTIEAARAAAGSGIAAVDAIMAQKARTAFCAVRPPGHHARPDAAMGFCFFNNIAIAAAYALEKYQLERVAIIDFDVHHGNGTEEMFSEDPRVLMCSFFQHPFFPNICQGHPAENMVNIPVDAYTNGDALRLLASDIWLPRLEAFRPEFIFISAGFDAHREDDMGQLGMVEADYAWITEQVVQLAGHTAQGRVVSFLEGGYNLSALGRSAVAHIRALATL</sequence>
<dbReference type="GO" id="GO:0004407">
    <property type="term" value="F:histone deacetylase activity"/>
    <property type="evidence" value="ECO:0007669"/>
    <property type="project" value="TreeGrafter"/>
</dbReference>
<dbReference type="Gene3D" id="3.40.800.20">
    <property type="entry name" value="Histone deacetylase domain"/>
    <property type="match status" value="1"/>
</dbReference>
<dbReference type="InterPro" id="IPR023696">
    <property type="entry name" value="Ureohydrolase_dom_sf"/>
</dbReference>
<dbReference type="EMBL" id="FQXE01000001">
    <property type="protein sequence ID" value="SHG86721.1"/>
    <property type="molecule type" value="Genomic_DNA"/>
</dbReference>
<name>A0A1M5NB52_9BURK</name>
<dbReference type="GO" id="GO:0040029">
    <property type="term" value="P:epigenetic regulation of gene expression"/>
    <property type="evidence" value="ECO:0007669"/>
    <property type="project" value="TreeGrafter"/>
</dbReference>
<evidence type="ECO:0000313" key="3">
    <source>
        <dbReference type="EMBL" id="SHG86721.1"/>
    </source>
</evidence>
<dbReference type="PANTHER" id="PTHR10625">
    <property type="entry name" value="HISTONE DEACETYLASE HDAC1-RELATED"/>
    <property type="match status" value="1"/>
</dbReference>
<dbReference type="InterPro" id="IPR037138">
    <property type="entry name" value="His_deacetylse_dom_sf"/>
</dbReference>
<dbReference type="PRINTS" id="PR01270">
    <property type="entry name" value="HDASUPER"/>
</dbReference>
<dbReference type="CDD" id="cd11599">
    <property type="entry name" value="HDAC_classII_2"/>
    <property type="match status" value="1"/>
</dbReference>
<feature type="domain" description="Histone deacetylase" evidence="2">
    <location>
        <begin position="5"/>
        <end position="289"/>
    </location>
</feature>
<evidence type="ECO:0000259" key="2">
    <source>
        <dbReference type="Pfam" id="PF00850"/>
    </source>
</evidence>
<dbReference type="SUPFAM" id="SSF52768">
    <property type="entry name" value="Arginase/deacetylase"/>
    <property type="match status" value="1"/>
</dbReference>
<gene>
    <name evidence="3" type="ORF">SAMN04488135_101463</name>
</gene>
<dbReference type="InterPro" id="IPR023801">
    <property type="entry name" value="His_deacetylse_dom"/>
</dbReference>
<proteinExistence type="inferred from homology"/>